<evidence type="ECO:0000256" key="2">
    <source>
        <dbReference type="PROSITE-ProRule" id="PRU01161"/>
    </source>
</evidence>
<dbReference type="PANTHER" id="PTHR46394">
    <property type="entry name" value="ANNEXIN"/>
    <property type="match status" value="1"/>
</dbReference>
<dbReference type="CDD" id="cd07207">
    <property type="entry name" value="Pat_ExoU_VipD_like"/>
    <property type="match status" value="1"/>
</dbReference>
<dbReference type="InterPro" id="IPR016035">
    <property type="entry name" value="Acyl_Trfase/lysoPLipase"/>
</dbReference>
<dbReference type="Gene3D" id="3.40.1090.10">
    <property type="entry name" value="Cytosolic phospholipase A2 catalytic domain"/>
    <property type="match status" value="2"/>
</dbReference>
<dbReference type="InterPro" id="IPR052580">
    <property type="entry name" value="Lipid_Hydrolase"/>
</dbReference>
<evidence type="ECO:0000256" key="1">
    <source>
        <dbReference type="ARBA" id="ARBA00023098"/>
    </source>
</evidence>
<feature type="short sequence motif" description="GXSXG" evidence="2">
    <location>
        <begin position="41"/>
        <end position="45"/>
    </location>
</feature>
<feature type="short sequence motif" description="GXGXXG" evidence="2">
    <location>
        <begin position="12"/>
        <end position="17"/>
    </location>
</feature>
<dbReference type="Proteomes" id="UP000068447">
    <property type="component" value="Chromosome"/>
</dbReference>
<feature type="active site" description="Nucleophile" evidence="2">
    <location>
        <position position="43"/>
    </location>
</feature>
<gene>
    <name evidence="4" type="ORF">AT746_10595</name>
</gene>
<dbReference type="PANTHER" id="PTHR46394:SF1">
    <property type="entry name" value="PNPLA DOMAIN-CONTAINING PROTEIN"/>
    <property type="match status" value="1"/>
</dbReference>
<dbReference type="PROSITE" id="PS51635">
    <property type="entry name" value="PNPLA"/>
    <property type="match status" value="1"/>
</dbReference>
<evidence type="ECO:0000313" key="4">
    <source>
        <dbReference type="EMBL" id="ALS98671.1"/>
    </source>
</evidence>
<dbReference type="GO" id="GO:0016042">
    <property type="term" value="P:lipid catabolic process"/>
    <property type="evidence" value="ECO:0007669"/>
    <property type="project" value="UniProtKB-UniRule"/>
</dbReference>
<dbReference type="EMBL" id="CP013650">
    <property type="protein sequence ID" value="ALS98671.1"/>
    <property type="molecule type" value="Genomic_DNA"/>
</dbReference>
<protein>
    <submittedName>
        <fullName evidence="4">Patatin</fullName>
    </submittedName>
</protein>
<accession>A0A0U3AX29</accession>
<keyword evidence="2" id="KW-0378">Hydrolase</keyword>
<feature type="short sequence motif" description="DGA/G" evidence="2">
    <location>
        <begin position="182"/>
        <end position="184"/>
    </location>
</feature>
<dbReference type="SUPFAM" id="SSF52151">
    <property type="entry name" value="FabD/lysophospholipase-like"/>
    <property type="match status" value="1"/>
</dbReference>
<dbReference type="InterPro" id="IPR002641">
    <property type="entry name" value="PNPLA_dom"/>
</dbReference>
<proteinExistence type="predicted"/>
<name>A0A0U3AX29_9ALTE</name>
<dbReference type="Pfam" id="PF01734">
    <property type="entry name" value="Patatin"/>
    <property type="match status" value="1"/>
</dbReference>
<evidence type="ECO:0000259" key="3">
    <source>
        <dbReference type="PROSITE" id="PS51635"/>
    </source>
</evidence>
<evidence type="ECO:0000313" key="5">
    <source>
        <dbReference type="Proteomes" id="UP000068447"/>
    </source>
</evidence>
<dbReference type="AlphaFoldDB" id="A0A0U3AX29"/>
<dbReference type="RefSeq" id="WP_062480111.1">
    <property type="nucleotide sequence ID" value="NZ_CP013650.1"/>
</dbReference>
<sequence>MPAQFRNLVFEGGGVKGIAYVGAMQALEQRQQLKTVRRVGGTSAGAINALIFALGFDIPRQLQILRSTDFAAFMDDSFGVIRDIRRLAKDFGWHKGDYFSKWLGSLVEEKLGSESATFRDLKNAGLCDLYVTGTNLSTGYGEVFSFERHADMPLVQAIRISMSIPLFFAAVRLGQFEDVYVDGGVMRNYPIKLFDREKYIDVQEPQAIRQTEYYNQENARFLLHQPGRSPYVYNRQTLGLRLDTAEEIALYRYNETPQSKPIKNFTDYAKALLSAMLLVQENQHLHGDDWQRTVYINTLDVKTTDFELSDEKKDALLEQGIKGTEQYLQWFEDLANQPVNRI</sequence>
<dbReference type="GO" id="GO:0016787">
    <property type="term" value="F:hydrolase activity"/>
    <property type="evidence" value="ECO:0007669"/>
    <property type="project" value="UniProtKB-UniRule"/>
</dbReference>
<dbReference type="KEGG" id="lal:AT746_10595"/>
<keyword evidence="1 2" id="KW-0443">Lipid metabolism</keyword>
<organism evidence="4 5">
    <name type="scientific">Lacimicrobium alkaliphilum</name>
    <dbReference type="NCBI Taxonomy" id="1526571"/>
    <lineage>
        <taxon>Bacteria</taxon>
        <taxon>Pseudomonadati</taxon>
        <taxon>Pseudomonadota</taxon>
        <taxon>Gammaproteobacteria</taxon>
        <taxon>Alteromonadales</taxon>
        <taxon>Alteromonadaceae</taxon>
        <taxon>Lacimicrobium</taxon>
    </lineage>
</organism>
<keyword evidence="2" id="KW-0442">Lipid degradation</keyword>
<reference evidence="4 5" key="1">
    <citation type="submission" date="2015-12" db="EMBL/GenBank/DDBJ databases">
        <title>Complete genome of Lacimicrobium alkaliphilum KCTC 32984.</title>
        <authorList>
            <person name="Kim S.-G."/>
            <person name="Lee Y.-J."/>
        </authorList>
    </citation>
    <scope>NUCLEOTIDE SEQUENCE [LARGE SCALE GENOMIC DNA]</scope>
    <source>
        <strain evidence="4 5">YelD216</strain>
    </source>
</reference>
<dbReference type="OrthoDB" id="5290098at2"/>
<feature type="domain" description="PNPLA" evidence="3">
    <location>
        <begin position="8"/>
        <end position="195"/>
    </location>
</feature>
<feature type="active site" description="Proton acceptor" evidence="2">
    <location>
        <position position="182"/>
    </location>
</feature>
<keyword evidence="5" id="KW-1185">Reference proteome</keyword>